<dbReference type="PANTHER" id="PTHR41282">
    <property type="entry name" value="CONSERVED TRANSMEMBRANE PROTEIN-RELATED"/>
    <property type="match status" value="1"/>
</dbReference>
<reference evidence="3" key="1">
    <citation type="journal article" date="2019" name="Int. J. Syst. Evol. Microbiol.">
        <title>The Global Catalogue of Microorganisms (GCM) 10K type strain sequencing project: providing services to taxonomists for standard genome sequencing and annotation.</title>
        <authorList>
            <consortium name="The Broad Institute Genomics Platform"/>
            <consortium name="The Broad Institute Genome Sequencing Center for Infectious Disease"/>
            <person name="Wu L."/>
            <person name="Ma J."/>
        </authorList>
    </citation>
    <scope>NUCLEOTIDE SEQUENCE [LARGE SCALE GENOMIC DNA]</scope>
    <source>
        <strain evidence="3">CCUG 62114</strain>
    </source>
</reference>
<dbReference type="Proteomes" id="UP001596997">
    <property type="component" value="Unassembled WGS sequence"/>
</dbReference>
<dbReference type="Pfam" id="PF12811">
    <property type="entry name" value="BaxI_1"/>
    <property type="match status" value="1"/>
</dbReference>
<proteinExistence type="predicted"/>
<feature type="transmembrane region" description="Helical" evidence="1">
    <location>
        <begin position="180"/>
        <end position="203"/>
    </location>
</feature>
<organism evidence="2 3">
    <name type="scientific">Pseudofulvibacter geojedonensis</name>
    <dbReference type="NCBI Taxonomy" id="1123758"/>
    <lineage>
        <taxon>Bacteria</taxon>
        <taxon>Pseudomonadati</taxon>
        <taxon>Bacteroidota</taxon>
        <taxon>Flavobacteriia</taxon>
        <taxon>Flavobacteriales</taxon>
        <taxon>Flavobacteriaceae</taxon>
        <taxon>Pseudofulvibacter</taxon>
    </lineage>
</organism>
<feature type="transmembrane region" description="Helical" evidence="1">
    <location>
        <begin position="85"/>
        <end position="107"/>
    </location>
</feature>
<feature type="transmembrane region" description="Helical" evidence="1">
    <location>
        <begin position="113"/>
        <end position="135"/>
    </location>
</feature>
<feature type="transmembrane region" description="Helical" evidence="1">
    <location>
        <begin position="60"/>
        <end position="78"/>
    </location>
</feature>
<dbReference type="PANTHER" id="PTHR41282:SF1">
    <property type="entry name" value="CONSERVED TRANSMEMBRANE PROTEIN-RELATED"/>
    <property type="match status" value="1"/>
</dbReference>
<accession>A0ABW3I034</accession>
<dbReference type="EMBL" id="JBHTJM010000005">
    <property type="protein sequence ID" value="MFD0963153.1"/>
    <property type="molecule type" value="Genomic_DNA"/>
</dbReference>
<gene>
    <name evidence="2" type="ORF">ACFQ1O_03935</name>
</gene>
<evidence type="ECO:0000313" key="3">
    <source>
        <dbReference type="Proteomes" id="UP001596997"/>
    </source>
</evidence>
<dbReference type="RefSeq" id="WP_377713569.1">
    <property type="nucleotide sequence ID" value="NZ_JBHTJM010000005.1"/>
</dbReference>
<keyword evidence="1" id="KW-0812">Transmembrane</keyword>
<name>A0ABW3I034_9FLAO</name>
<comment type="caution">
    <text evidence="2">The sequence shown here is derived from an EMBL/GenBank/DDBJ whole genome shotgun (WGS) entry which is preliminary data.</text>
</comment>
<feature type="transmembrane region" description="Helical" evidence="1">
    <location>
        <begin position="32"/>
        <end position="54"/>
    </location>
</feature>
<evidence type="ECO:0000313" key="2">
    <source>
        <dbReference type="EMBL" id="MFD0963153.1"/>
    </source>
</evidence>
<sequence>MLLNYKSSNPAFTSHFWNNKISTNKKMSLGGIFLKSLFCLLLVTASTAFVWKLFYEGYTIKWYTTGGMITAIVISLVISVKRQWAAFLVPLYALAKGLFLGGFSVYIHKQYPYFPFQAVGITFITFFVMIVLYKTRIIVLTKRLRSMIIASTITIFTVYIITWILSFFGVNVSLIWGDNWFALAFNIFAALTASFSLLIDIDYIDRQKNKAPKSSEWIATWGLLVTLIWLYIEVLRLMRRLAVKW</sequence>
<dbReference type="InterPro" id="IPR010539">
    <property type="entry name" value="BaxI_1-like"/>
</dbReference>
<feature type="transmembrane region" description="Helical" evidence="1">
    <location>
        <begin position="147"/>
        <end position="168"/>
    </location>
</feature>
<feature type="transmembrane region" description="Helical" evidence="1">
    <location>
        <begin position="215"/>
        <end position="232"/>
    </location>
</feature>
<keyword evidence="1" id="KW-1133">Transmembrane helix</keyword>
<keyword evidence="1" id="KW-0472">Membrane</keyword>
<evidence type="ECO:0000256" key="1">
    <source>
        <dbReference type="SAM" id="Phobius"/>
    </source>
</evidence>
<protein>
    <submittedName>
        <fullName evidence="2">Bax inhibitor-1/YccA family protein</fullName>
    </submittedName>
</protein>
<keyword evidence="3" id="KW-1185">Reference proteome</keyword>